<gene>
    <name evidence="1" type="primary">thiS</name>
    <name evidence="1" type="ORF">OED52_16795</name>
</gene>
<protein>
    <submittedName>
        <fullName evidence="1">Sulfur carrier protein ThiS</fullName>
    </submittedName>
</protein>
<keyword evidence="2" id="KW-1185">Reference proteome</keyword>
<reference evidence="1" key="1">
    <citation type="submission" date="2022-10" db="EMBL/GenBank/DDBJ databases">
        <title>Rhodococcus ferula Z13 complete genome.</title>
        <authorList>
            <person name="Long X."/>
            <person name="Zang M."/>
        </authorList>
    </citation>
    <scope>NUCLEOTIDE SEQUENCE</scope>
    <source>
        <strain evidence="1">Z13</strain>
    </source>
</reference>
<evidence type="ECO:0000313" key="1">
    <source>
        <dbReference type="EMBL" id="UYP18300.1"/>
    </source>
</evidence>
<evidence type="ECO:0000313" key="2">
    <source>
        <dbReference type="Proteomes" id="UP001156484"/>
    </source>
</evidence>
<accession>A0ACD4DE03</accession>
<dbReference type="Proteomes" id="UP001156484">
    <property type="component" value="Chromosome"/>
</dbReference>
<proteinExistence type="predicted"/>
<dbReference type="EMBL" id="CP107551">
    <property type="protein sequence ID" value="UYP18300.1"/>
    <property type="molecule type" value="Genomic_DNA"/>
</dbReference>
<name>A0ACD4DE03_9NOCA</name>
<sequence length="71" mass="7262">MSDQVAVGITVNGEDKTYATAPTVAELLAELGLPEKGIAVAIDGAVCPRGRWSEPVNRGANIEILTAVQGG</sequence>
<organism evidence="1 2">
    <name type="scientific">Rhodococcus sacchari</name>
    <dbReference type="NCBI Taxonomy" id="2962047"/>
    <lineage>
        <taxon>Bacteria</taxon>
        <taxon>Bacillati</taxon>
        <taxon>Actinomycetota</taxon>
        <taxon>Actinomycetes</taxon>
        <taxon>Mycobacteriales</taxon>
        <taxon>Nocardiaceae</taxon>
        <taxon>Rhodococcus</taxon>
    </lineage>
</organism>